<keyword evidence="3" id="KW-0813">Transport</keyword>
<evidence type="ECO:0000256" key="7">
    <source>
        <dbReference type="ARBA" id="ARBA00023237"/>
    </source>
</evidence>
<evidence type="ECO:0000256" key="3">
    <source>
        <dbReference type="ARBA" id="ARBA00022448"/>
    </source>
</evidence>
<reference evidence="8 9" key="1">
    <citation type="submission" date="2018-08" db="EMBL/GenBank/DDBJ databases">
        <title>Genome analysis of the thermophilic bacterium of the candidate phylum Aminicenantes from deep subsurface aquifer revealed its physiology and ecological role.</title>
        <authorList>
            <person name="Kadnikov V.V."/>
            <person name="Mardanov A.V."/>
            <person name="Beletsky A.V."/>
            <person name="Karnachuk O.V."/>
            <person name="Ravin N.V."/>
        </authorList>
    </citation>
    <scope>NUCLEOTIDE SEQUENCE [LARGE SCALE GENOMIC DNA]</scope>
    <source>
        <strain evidence="8">BY38</strain>
    </source>
</reference>
<dbReference type="Pfam" id="PF02321">
    <property type="entry name" value="OEP"/>
    <property type="match status" value="1"/>
</dbReference>
<name>A0A3E2BQ41_9BACT</name>
<gene>
    <name evidence="8" type="ORF">OP8BY_0763</name>
</gene>
<evidence type="ECO:0000256" key="1">
    <source>
        <dbReference type="ARBA" id="ARBA00004442"/>
    </source>
</evidence>
<dbReference type="GO" id="GO:0009279">
    <property type="term" value="C:cell outer membrane"/>
    <property type="evidence" value="ECO:0007669"/>
    <property type="project" value="UniProtKB-SubCell"/>
</dbReference>
<keyword evidence="7" id="KW-0998">Cell outer membrane</keyword>
<dbReference type="Gene3D" id="1.20.1600.10">
    <property type="entry name" value="Outer membrane efflux proteins (OEP)"/>
    <property type="match status" value="1"/>
</dbReference>
<dbReference type="InterPro" id="IPR003423">
    <property type="entry name" value="OMP_efflux"/>
</dbReference>
<dbReference type="SUPFAM" id="SSF56954">
    <property type="entry name" value="Outer membrane efflux proteins (OEP)"/>
    <property type="match status" value="1"/>
</dbReference>
<keyword evidence="4" id="KW-1134">Transmembrane beta strand</keyword>
<dbReference type="GO" id="GO:0015562">
    <property type="term" value="F:efflux transmembrane transporter activity"/>
    <property type="evidence" value="ECO:0007669"/>
    <property type="project" value="InterPro"/>
</dbReference>
<organism evidence="8 9">
    <name type="scientific">Candidatus Saccharicenans subterraneus</name>
    <dbReference type="NCBI Taxonomy" id="2508984"/>
    <lineage>
        <taxon>Bacteria</taxon>
        <taxon>Candidatus Aminicenantota</taxon>
        <taxon>Candidatus Aminicenantia</taxon>
        <taxon>Candidatus Aminicenantales</taxon>
        <taxon>Candidatus Saccharicenantaceae</taxon>
        <taxon>Candidatus Saccharicenans</taxon>
    </lineage>
</organism>
<dbReference type="EMBL" id="QUAH01000001">
    <property type="protein sequence ID" value="RFT16821.1"/>
    <property type="molecule type" value="Genomic_DNA"/>
</dbReference>
<evidence type="ECO:0000256" key="4">
    <source>
        <dbReference type="ARBA" id="ARBA00022452"/>
    </source>
</evidence>
<dbReference type="InterPro" id="IPR051906">
    <property type="entry name" value="TolC-like"/>
</dbReference>
<evidence type="ECO:0000313" key="8">
    <source>
        <dbReference type="EMBL" id="RFT16821.1"/>
    </source>
</evidence>
<accession>A0A3E2BQ41</accession>
<dbReference type="PANTHER" id="PTHR30026">
    <property type="entry name" value="OUTER MEMBRANE PROTEIN TOLC"/>
    <property type="match status" value="1"/>
</dbReference>
<evidence type="ECO:0000256" key="2">
    <source>
        <dbReference type="ARBA" id="ARBA00007613"/>
    </source>
</evidence>
<comment type="similarity">
    <text evidence="2">Belongs to the outer membrane factor (OMF) (TC 1.B.17) family.</text>
</comment>
<dbReference type="PANTHER" id="PTHR30026:SF20">
    <property type="entry name" value="OUTER MEMBRANE PROTEIN TOLC"/>
    <property type="match status" value="1"/>
</dbReference>
<dbReference type="GO" id="GO:0015288">
    <property type="term" value="F:porin activity"/>
    <property type="evidence" value="ECO:0007669"/>
    <property type="project" value="TreeGrafter"/>
</dbReference>
<sequence length="408" mass="45796">MPFVMLFLLIFSPVAQDQALPVLPLSVDQAVELALSQNPTLLALTGDIELARGQTRMDSALPDTELGLEVAGLNFPGAGTVEQETSLGLVQAIPFPGKLKLRARVGRVAEEEAALRLEKARLRLASEVRKAYYRSLLQQKTVEILLKNLELLEEIQKNAISRYALSAVPYSDILRVKLETARTRNDLLEAKKELALSRQELTRLLGLKEGRDLLLTSSLEPAPADWPLEEALARKKELSPTLRLARLRRDRAQLLVRLAERNRLPDFSLGLFSPSKKLGATGFSFGLSYPLFSRKRLTGEKMLAEAERQKAGFEIQAAESFFESRSRQAAAEIIQSREQVRVFEESLLQDSGAELEKALEDYRLGQIDSLNLLDLYRGFSLVRLEYYRAIYLYQAALAEFQAAGEDYE</sequence>
<keyword evidence="6" id="KW-0472">Membrane</keyword>
<evidence type="ECO:0000256" key="5">
    <source>
        <dbReference type="ARBA" id="ARBA00022692"/>
    </source>
</evidence>
<comment type="subcellular location">
    <subcellularLocation>
        <location evidence="1">Cell outer membrane</location>
    </subcellularLocation>
</comment>
<dbReference type="AlphaFoldDB" id="A0A3E2BQ41"/>
<protein>
    <submittedName>
        <fullName evidence="8">Heavy metal RND efflux outer membrane protein, CzcC family</fullName>
    </submittedName>
</protein>
<keyword evidence="5" id="KW-0812">Transmembrane</keyword>
<evidence type="ECO:0000313" key="9">
    <source>
        <dbReference type="Proteomes" id="UP000257323"/>
    </source>
</evidence>
<dbReference type="Proteomes" id="UP000257323">
    <property type="component" value="Unassembled WGS sequence"/>
</dbReference>
<evidence type="ECO:0000256" key="6">
    <source>
        <dbReference type="ARBA" id="ARBA00023136"/>
    </source>
</evidence>
<comment type="caution">
    <text evidence="8">The sequence shown here is derived from an EMBL/GenBank/DDBJ whole genome shotgun (WGS) entry which is preliminary data.</text>
</comment>
<dbReference type="GO" id="GO:1990281">
    <property type="term" value="C:efflux pump complex"/>
    <property type="evidence" value="ECO:0007669"/>
    <property type="project" value="TreeGrafter"/>
</dbReference>
<proteinExistence type="inferred from homology"/>